<proteinExistence type="predicted"/>
<gene>
    <name evidence="1" type="ORF">GMARGA_LOCUS14216</name>
</gene>
<protein>
    <submittedName>
        <fullName evidence="1">1380_t:CDS:1</fullName>
    </submittedName>
</protein>
<dbReference type="InterPro" id="IPR013083">
    <property type="entry name" value="Znf_RING/FYVE/PHD"/>
</dbReference>
<comment type="caution">
    <text evidence="1">The sequence shown here is derived from an EMBL/GenBank/DDBJ whole genome shotgun (WGS) entry which is preliminary data.</text>
</comment>
<evidence type="ECO:0000313" key="1">
    <source>
        <dbReference type="EMBL" id="CAG8728997.1"/>
    </source>
</evidence>
<dbReference type="Gene3D" id="1.25.40.10">
    <property type="entry name" value="Tetratricopeptide repeat domain"/>
    <property type="match status" value="1"/>
</dbReference>
<evidence type="ECO:0000313" key="2">
    <source>
        <dbReference type="Proteomes" id="UP000789901"/>
    </source>
</evidence>
<dbReference type="SUPFAM" id="SSF48452">
    <property type="entry name" value="TPR-like"/>
    <property type="match status" value="1"/>
</dbReference>
<dbReference type="Gene3D" id="3.30.40.10">
    <property type="entry name" value="Zinc/RING finger domain, C3HC4 (zinc finger)"/>
    <property type="match status" value="1"/>
</dbReference>
<dbReference type="EMBL" id="CAJVQB010009326">
    <property type="protein sequence ID" value="CAG8728997.1"/>
    <property type="molecule type" value="Genomic_DNA"/>
</dbReference>
<dbReference type="Proteomes" id="UP000789901">
    <property type="component" value="Unassembled WGS sequence"/>
</dbReference>
<keyword evidence="2" id="KW-1185">Reference proteome</keyword>
<name>A0ABN7V4C1_GIGMA</name>
<accession>A0ABN7V4C1</accession>
<dbReference type="InterPro" id="IPR011990">
    <property type="entry name" value="TPR-like_helical_dom_sf"/>
</dbReference>
<sequence length="539" mass="62797">MEEIYGVSSSNSSLNRNNVFKLNINYLESSPVSQAEEFMKDFSNPSNLIKFKQLIEDSEIKLPERILIQALELLSDASSFKYHSENTIIHLEIQLRTWMATLERVCYSSIILGCEILHLRDTLHSMRDDETRTDETLRRIRDFLLAFIHISPKAASTASGNITNILGIAESLPNFAKALNCKYPIIYWYPTWRELLLIHYSLENLAKDDIYSTLRFYNETYLLELLWQYVFDLSINQITPKEILNSQNEILEFLNLWTKKEPTAPPNSLWYGVLDLAQNLSQKTSQLQVFEKLIHDVTQKLQLNVQFMKQLSLTNTKERSEIKGDKKLILDIIADELTCPITRQITGDFLILTCGHSISNDAINKWKEATIIENRLFVCPICKNEIKLNSIYNLPKNKILKGIYEKLEQAGYFDKSLEERQISSNKIYMVEDDLFLKFNKFKIFQNSMFSKVSTPIFQKVQPRVMLPAFNKAAKAEQQEDYEAVIMWLTQVIQLYPKNYSIRCRRAFASHKLKMYSKAKEDLDTAIQLKPSKSLAYIYR</sequence>
<feature type="non-terminal residue" evidence="1">
    <location>
        <position position="539"/>
    </location>
</feature>
<organism evidence="1 2">
    <name type="scientific">Gigaspora margarita</name>
    <dbReference type="NCBI Taxonomy" id="4874"/>
    <lineage>
        <taxon>Eukaryota</taxon>
        <taxon>Fungi</taxon>
        <taxon>Fungi incertae sedis</taxon>
        <taxon>Mucoromycota</taxon>
        <taxon>Glomeromycotina</taxon>
        <taxon>Glomeromycetes</taxon>
        <taxon>Diversisporales</taxon>
        <taxon>Gigasporaceae</taxon>
        <taxon>Gigaspora</taxon>
    </lineage>
</organism>
<dbReference type="SMART" id="SM00028">
    <property type="entry name" value="TPR"/>
    <property type="match status" value="2"/>
</dbReference>
<dbReference type="InterPro" id="IPR019734">
    <property type="entry name" value="TPR_rpt"/>
</dbReference>
<reference evidence="1 2" key="1">
    <citation type="submission" date="2021-06" db="EMBL/GenBank/DDBJ databases">
        <authorList>
            <person name="Kallberg Y."/>
            <person name="Tangrot J."/>
            <person name="Rosling A."/>
        </authorList>
    </citation>
    <scope>NUCLEOTIDE SEQUENCE [LARGE SCALE GENOMIC DNA]</scope>
    <source>
        <strain evidence="1 2">120-4 pot B 10/14</strain>
    </source>
</reference>
<dbReference type="SUPFAM" id="SSF57850">
    <property type="entry name" value="RING/U-box"/>
    <property type="match status" value="1"/>
</dbReference>